<dbReference type="InterPro" id="IPR036691">
    <property type="entry name" value="Endo/exonu/phosph_ase_sf"/>
</dbReference>
<keyword evidence="2" id="KW-0255">Endonuclease</keyword>
<organism evidence="2 3">
    <name type="scientific">Filimonas zeae</name>
    <dbReference type="NCBI Taxonomy" id="1737353"/>
    <lineage>
        <taxon>Bacteria</taxon>
        <taxon>Pseudomonadati</taxon>
        <taxon>Bacteroidota</taxon>
        <taxon>Chitinophagia</taxon>
        <taxon>Chitinophagales</taxon>
        <taxon>Chitinophagaceae</taxon>
        <taxon>Filimonas</taxon>
    </lineage>
</organism>
<reference evidence="2" key="1">
    <citation type="journal article" date="2014" name="Int. J. Syst. Evol. Microbiol.">
        <title>Complete genome sequence of Corynebacterium casei LMG S-19264T (=DSM 44701T), isolated from a smear-ripened cheese.</title>
        <authorList>
            <consortium name="US DOE Joint Genome Institute (JGI-PGF)"/>
            <person name="Walter F."/>
            <person name="Albersmeier A."/>
            <person name="Kalinowski J."/>
            <person name="Ruckert C."/>
        </authorList>
    </citation>
    <scope>NUCLEOTIDE SEQUENCE</scope>
    <source>
        <strain evidence="2">CGMCC 1.15290</strain>
    </source>
</reference>
<gene>
    <name evidence="2" type="ORF">GCM10011379_35230</name>
</gene>
<accession>A0A917J193</accession>
<sequence>MAVATMLVTLAGAQQYTVGTYNLRFANTEDSGNLWTDRAPIVANLIRFHEYDILGTQEALEGQLEDLSRLLPQYSRYGVGRNDGKIAGEHSAIFYKTDKFQLLNKGDFWLSQTPDTPSLGWDATCCNRLCSWVQLKDKKSGKIFYFFNAHYDHQGKIAREESSRLILQKMKTIAGKTPALFTGDLNGGHSTDCYTILENSGYLKDVYHQTNNRYVNNGSFNGFKNKIISKELIDHVFATQSFTVQQYAVLTDTYYGRFPSDHFPVRAKVTLGKNK</sequence>
<dbReference type="Pfam" id="PF03372">
    <property type="entry name" value="Exo_endo_phos"/>
    <property type="match status" value="1"/>
</dbReference>
<dbReference type="EMBL" id="BMIB01000003">
    <property type="protein sequence ID" value="GGH73573.1"/>
    <property type="molecule type" value="Genomic_DNA"/>
</dbReference>
<evidence type="ECO:0000313" key="3">
    <source>
        <dbReference type="Proteomes" id="UP000627292"/>
    </source>
</evidence>
<name>A0A917J193_9BACT</name>
<dbReference type="AlphaFoldDB" id="A0A917J193"/>
<dbReference type="PANTHER" id="PTHR12121:SF36">
    <property type="entry name" value="ENDONUCLEASE_EXONUCLEASE_PHOSPHATASE DOMAIN-CONTAINING PROTEIN"/>
    <property type="match status" value="1"/>
</dbReference>
<dbReference type="InterPro" id="IPR005135">
    <property type="entry name" value="Endo/exonuclease/phosphatase"/>
</dbReference>
<feature type="domain" description="Endonuclease/exonuclease/phosphatase" evidence="1">
    <location>
        <begin position="19"/>
        <end position="262"/>
    </location>
</feature>
<protein>
    <submittedName>
        <fullName evidence="2">Endonuclease</fullName>
    </submittedName>
</protein>
<dbReference type="PANTHER" id="PTHR12121">
    <property type="entry name" value="CARBON CATABOLITE REPRESSOR PROTEIN 4"/>
    <property type="match status" value="1"/>
</dbReference>
<keyword evidence="2" id="KW-0378">Hydrolase</keyword>
<keyword evidence="3" id="KW-1185">Reference proteome</keyword>
<comment type="caution">
    <text evidence="2">The sequence shown here is derived from an EMBL/GenBank/DDBJ whole genome shotgun (WGS) entry which is preliminary data.</text>
</comment>
<evidence type="ECO:0000259" key="1">
    <source>
        <dbReference type="Pfam" id="PF03372"/>
    </source>
</evidence>
<dbReference type="GO" id="GO:0004519">
    <property type="term" value="F:endonuclease activity"/>
    <property type="evidence" value="ECO:0007669"/>
    <property type="project" value="UniProtKB-KW"/>
</dbReference>
<dbReference type="Proteomes" id="UP000627292">
    <property type="component" value="Unassembled WGS sequence"/>
</dbReference>
<dbReference type="SUPFAM" id="SSF56219">
    <property type="entry name" value="DNase I-like"/>
    <property type="match status" value="1"/>
</dbReference>
<reference evidence="2" key="2">
    <citation type="submission" date="2020-09" db="EMBL/GenBank/DDBJ databases">
        <authorList>
            <person name="Sun Q."/>
            <person name="Zhou Y."/>
        </authorList>
    </citation>
    <scope>NUCLEOTIDE SEQUENCE</scope>
    <source>
        <strain evidence="2">CGMCC 1.15290</strain>
    </source>
</reference>
<dbReference type="CDD" id="cd09083">
    <property type="entry name" value="EEP-1"/>
    <property type="match status" value="1"/>
</dbReference>
<dbReference type="InterPro" id="IPR050410">
    <property type="entry name" value="CCR4/nocturin_mRNA_transcr"/>
</dbReference>
<dbReference type="GO" id="GO:0000175">
    <property type="term" value="F:3'-5'-RNA exonuclease activity"/>
    <property type="evidence" value="ECO:0007669"/>
    <property type="project" value="TreeGrafter"/>
</dbReference>
<evidence type="ECO:0000313" key="2">
    <source>
        <dbReference type="EMBL" id="GGH73573.1"/>
    </source>
</evidence>
<proteinExistence type="predicted"/>
<dbReference type="Gene3D" id="3.60.10.10">
    <property type="entry name" value="Endonuclease/exonuclease/phosphatase"/>
    <property type="match status" value="1"/>
</dbReference>
<keyword evidence="2" id="KW-0540">Nuclease</keyword>